<keyword evidence="11" id="KW-1185">Reference proteome</keyword>
<evidence type="ECO:0000313" key="10">
    <source>
        <dbReference type="EMBL" id="WYJ76957.1"/>
    </source>
</evidence>
<dbReference type="InterPro" id="IPR003838">
    <property type="entry name" value="ABC3_permease_C"/>
</dbReference>
<keyword evidence="6" id="KW-0175">Coiled coil</keyword>
<proteinExistence type="predicted"/>
<dbReference type="Pfam" id="PF02687">
    <property type="entry name" value="FtsX"/>
    <property type="match status" value="2"/>
</dbReference>
<evidence type="ECO:0000256" key="5">
    <source>
        <dbReference type="ARBA" id="ARBA00023136"/>
    </source>
</evidence>
<evidence type="ECO:0000313" key="11">
    <source>
        <dbReference type="Proteomes" id="UP000664701"/>
    </source>
</evidence>
<evidence type="ECO:0000256" key="1">
    <source>
        <dbReference type="ARBA" id="ARBA00004651"/>
    </source>
</evidence>
<evidence type="ECO:0000259" key="9">
    <source>
        <dbReference type="Pfam" id="PF12704"/>
    </source>
</evidence>
<feature type="transmembrane region" description="Helical" evidence="7">
    <location>
        <begin position="598"/>
        <end position="619"/>
    </location>
</feature>
<evidence type="ECO:0000256" key="6">
    <source>
        <dbReference type="SAM" id="Coils"/>
    </source>
</evidence>
<dbReference type="Pfam" id="PF12704">
    <property type="entry name" value="MacB_PCD"/>
    <property type="match status" value="1"/>
</dbReference>
<evidence type="ECO:0000256" key="2">
    <source>
        <dbReference type="ARBA" id="ARBA00022475"/>
    </source>
</evidence>
<evidence type="ECO:0000256" key="3">
    <source>
        <dbReference type="ARBA" id="ARBA00022692"/>
    </source>
</evidence>
<feature type="domain" description="ABC3 transporter permease C-terminal" evidence="8">
    <location>
        <begin position="604"/>
        <end position="716"/>
    </location>
</feature>
<sequence length="1134" mass="128591">MKKTALLKSSIREIKQSPARFFSILGIIFLGVAFFVGIGATGPDMIQSADDYYKKQQLSDITVYSSLGFSEEDQTYLEKQKNIESVVPQYVLDMHLVEKNEVVRFYSLTDTMNVPVLESGKLPKENEIILDTRAKEYYKLGDTFEVQKNDDSENNLKQQQYKIVGFATTPEFIDNAKRGNTNVGNGAIDYFALLPEEAFQMDAYSRMLLSFKNVQTVTAYSDEYTKLMGKNQEQLEDWLEPRKQARLIEIKEAANRELEKNRQKIQEGEEQLEKAEQELKQAKEKLDQGQTELEAAQQTYDEKIAAAKAEIQTREQQITEAEKELAANEQILNESQREVDRQSGSLDAYEAQLSQLEAQRTQLEEALNQLQIAQQTFKDIEHLTSQVNEVPEEELDQLLDDLRVSLQLLLTQLPEDNEWLTTVQQILDELSSESLLMLVADIRSLGGMIDSQIATLEENLAQLGAGVDEIAQGQQQLKEGQRQLDEGKQQIEEAKKQLADGKQQLAEGKQTLAVEEERRANQLESAEKEWQAGKKQYDEGLAEFTKQKEKELPKLKEATETLASEQKKIDELKPASFTLIDRESNPGYAEYKENANRISSIATVFPTIFFLIAALVSLTTMGRMIEEKRVEIGTLKALGYKNGEISQKFLLYSLSAGLLGSLLGLAVGFYLFPTIIISAYGQLYNIKEFMTPWYVGYSSIGIVVALVCTVGISLVALRVDLFSSPATLLRPKAPKAGKRILLEYLTPLWKRMSFIQKVTMRNLFRYKSRMFMTIFGIAGCTAMILTGFGLRDSISDVVPIQFSKIWHYQGIVTFKEQPTEVAYQKYLDKLEQFDDYQTHLAIGSETLTMEKTGITSQDVTVYVPENLEALSDFVLFNNRQTGKESYLTDDGAIINEKLATLFDLSEGDTFTLKNADNQTFKVKIAAIVENYVGHFAYLTPKTFEEVFDKQPTYNTDLVVFKDEQTKKQEKQVAEKLMEQEDIINVSFLSDSSTALDETTGTLNIVVWVLIISAGLLAFIVLYNLNNINISERIRELSTIKVLGFYDKEVTMYIYRENIFLTFFGVLVGLAMGILLHGYVLQTVEMDMLMFSPTIHSISYIYASCITTFFTLVVGIVMYLKLKKVDMIEALKSNE</sequence>
<feature type="coiled-coil region" evidence="6">
    <location>
        <begin position="470"/>
        <end position="511"/>
    </location>
</feature>
<dbReference type="PANTHER" id="PTHR30287">
    <property type="entry name" value="MEMBRANE COMPONENT OF PREDICTED ABC SUPERFAMILY METABOLITE UPTAKE TRANSPORTER"/>
    <property type="match status" value="1"/>
</dbReference>
<feature type="coiled-coil region" evidence="6">
    <location>
        <begin position="244"/>
        <end position="383"/>
    </location>
</feature>
<name>A0ABZ2SN56_9ENTE</name>
<feature type="transmembrane region" description="Helical" evidence="7">
    <location>
        <begin position="1099"/>
        <end position="1119"/>
    </location>
</feature>
<keyword evidence="4 7" id="KW-1133">Transmembrane helix</keyword>
<keyword evidence="5 7" id="KW-0472">Membrane</keyword>
<feature type="transmembrane region" description="Helical" evidence="7">
    <location>
        <begin position="1058"/>
        <end position="1079"/>
    </location>
</feature>
<protein>
    <recommendedName>
        <fullName evidence="12">ABC transporter permease</fullName>
    </recommendedName>
</protein>
<dbReference type="Proteomes" id="UP000664701">
    <property type="component" value="Chromosome"/>
</dbReference>
<evidence type="ECO:0008006" key="12">
    <source>
        <dbReference type="Google" id="ProtNLM"/>
    </source>
</evidence>
<organism evidence="10 11">
    <name type="scientific">Candidatus Enterococcus lowellii</name>
    <dbReference type="NCBI Taxonomy" id="2230877"/>
    <lineage>
        <taxon>Bacteria</taxon>
        <taxon>Bacillati</taxon>
        <taxon>Bacillota</taxon>
        <taxon>Bacilli</taxon>
        <taxon>Lactobacillales</taxon>
        <taxon>Enterococcaceae</taxon>
        <taxon>Enterococcus</taxon>
    </lineage>
</organism>
<keyword evidence="2" id="KW-1003">Cell membrane</keyword>
<evidence type="ECO:0000256" key="4">
    <source>
        <dbReference type="ARBA" id="ARBA00022989"/>
    </source>
</evidence>
<dbReference type="InterPro" id="IPR025857">
    <property type="entry name" value="MacB_PCD"/>
</dbReference>
<dbReference type="RefSeq" id="WP_207940862.1">
    <property type="nucleotide sequence ID" value="NZ_CP147251.1"/>
</dbReference>
<keyword evidence="3 7" id="KW-0812">Transmembrane</keyword>
<dbReference type="EMBL" id="CP147251">
    <property type="protein sequence ID" value="WYJ76957.1"/>
    <property type="molecule type" value="Genomic_DNA"/>
</dbReference>
<feature type="transmembrane region" description="Helical" evidence="7">
    <location>
        <begin position="692"/>
        <end position="717"/>
    </location>
</feature>
<evidence type="ECO:0000259" key="8">
    <source>
        <dbReference type="Pfam" id="PF02687"/>
    </source>
</evidence>
<feature type="transmembrane region" description="Helical" evidence="7">
    <location>
        <begin position="649"/>
        <end position="672"/>
    </location>
</feature>
<feature type="transmembrane region" description="Helical" evidence="7">
    <location>
        <begin position="21"/>
        <end position="40"/>
    </location>
</feature>
<dbReference type="PANTHER" id="PTHR30287:SF1">
    <property type="entry name" value="INNER MEMBRANE PROTEIN"/>
    <property type="match status" value="1"/>
</dbReference>
<dbReference type="CDD" id="cd06503">
    <property type="entry name" value="ATP-synt_Fo_b"/>
    <property type="match status" value="1"/>
</dbReference>
<reference evidence="10 11" key="2">
    <citation type="submission" date="2024-03" db="EMBL/GenBank/DDBJ databases">
        <title>The Genome Sequence of Enterococcus sp. DIV2402.</title>
        <authorList>
            <consortium name="The Broad Institute Genomics Platform"/>
            <consortium name="The Broad Institute Microbial Omics Core"/>
            <consortium name="The Broad Institute Genomic Center for Infectious Diseases"/>
            <person name="Earl A."/>
            <person name="Manson A."/>
            <person name="Gilmore M."/>
            <person name="Schwartman J."/>
            <person name="Shea T."/>
            <person name="Abouelleil A."/>
            <person name="Cao P."/>
            <person name="Chapman S."/>
            <person name="Cusick C."/>
            <person name="Young S."/>
            <person name="Neafsey D."/>
            <person name="Nusbaum C."/>
            <person name="Birren B."/>
        </authorList>
    </citation>
    <scope>NUCLEOTIDE SEQUENCE [LARGE SCALE GENOMIC DNA]</scope>
    <source>
        <strain evidence="10 11">DIV2402</strain>
    </source>
</reference>
<feature type="domain" description="ABC3 transporter permease C-terminal" evidence="8">
    <location>
        <begin position="1008"/>
        <end position="1123"/>
    </location>
</feature>
<evidence type="ECO:0000256" key="7">
    <source>
        <dbReference type="SAM" id="Phobius"/>
    </source>
</evidence>
<gene>
    <name evidence="10" type="ORF">DOK78_001595</name>
</gene>
<reference evidence="10 11" key="1">
    <citation type="submission" date="2021-03" db="EMBL/GenBank/DDBJ databases">
        <authorList>
            <person name="Gilmore M.S."/>
            <person name="Schwartzman J."/>
            <person name="Van Tyne D."/>
            <person name="Martin M."/>
            <person name="Earl A.M."/>
            <person name="Manson A.L."/>
            <person name="Straub T."/>
            <person name="Salamzade R."/>
            <person name="Saavedra J."/>
            <person name="Lebreton F."/>
            <person name="Prichula J."/>
            <person name="Schaufler K."/>
            <person name="Gaca A."/>
            <person name="Sgardioli B."/>
            <person name="Wagenaar J."/>
            <person name="Strong T."/>
        </authorList>
    </citation>
    <scope>NUCLEOTIDE SEQUENCE [LARGE SCALE GENOMIC DNA]</scope>
    <source>
        <strain evidence="10 11">DIV2402</strain>
    </source>
</reference>
<dbReference type="InterPro" id="IPR038766">
    <property type="entry name" value="Membrane_comp_ABC_pdt"/>
</dbReference>
<feature type="transmembrane region" description="Helical" evidence="7">
    <location>
        <begin position="1004"/>
        <end position="1024"/>
    </location>
</feature>
<comment type="subcellular location">
    <subcellularLocation>
        <location evidence="1">Cell membrane</location>
        <topology evidence="1">Multi-pass membrane protein</topology>
    </subcellularLocation>
</comment>
<feature type="transmembrane region" description="Helical" evidence="7">
    <location>
        <begin position="770"/>
        <end position="790"/>
    </location>
</feature>
<accession>A0ABZ2SN56</accession>
<feature type="domain" description="MacB-like periplasmic core" evidence="9">
    <location>
        <begin position="23"/>
        <end position="223"/>
    </location>
</feature>